<accession>A0A518DHX6</accession>
<dbReference type="AlphaFoldDB" id="A0A518DHX6"/>
<dbReference type="KEGG" id="pnd:Pla175_44810"/>
<gene>
    <name evidence="1" type="ORF">Pla175_44810</name>
</gene>
<evidence type="ECO:0000313" key="2">
    <source>
        <dbReference type="Proteomes" id="UP000317429"/>
    </source>
</evidence>
<organism evidence="1 2">
    <name type="scientific">Pirellulimonas nuda</name>
    <dbReference type="NCBI Taxonomy" id="2528009"/>
    <lineage>
        <taxon>Bacteria</taxon>
        <taxon>Pseudomonadati</taxon>
        <taxon>Planctomycetota</taxon>
        <taxon>Planctomycetia</taxon>
        <taxon>Pirellulales</taxon>
        <taxon>Lacipirellulaceae</taxon>
        <taxon>Pirellulimonas</taxon>
    </lineage>
</organism>
<dbReference type="Proteomes" id="UP000317429">
    <property type="component" value="Chromosome"/>
</dbReference>
<dbReference type="OrthoDB" id="291704at2"/>
<sequence length="69" mass="7453">MDRETLNQAIAEGPIVIGMNDGKQFTVASREMIIVDDIAAYVLCREADGKLRAKILALVCMCSIEPVAA</sequence>
<name>A0A518DHX6_9BACT</name>
<keyword evidence="2" id="KW-1185">Reference proteome</keyword>
<dbReference type="EMBL" id="CP036291">
    <property type="protein sequence ID" value="QDU91064.1"/>
    <property type="molecule type" value="Genomic_DNA"/>
</dbReference>
<protein>
    <submittedName>
        <fullName evidence="1">Uncharacterized protein</fullName>
    </submittedName>
</protein>
<dbReference type="RefSeq" id="WP_145290795.1">
    <property type="nucleotide sequence ID" value="NZ_CP036291.1"/>
</dbReference>
<reference evidence="1 2" key="1">
    <citation type="submission" date="2019-02" db="EMBL/GenBank/DDBJ databases">
        <title>Deep-cultivation of Planctomycetes and their phenomic and genomic characterization uncovers novel biology.</title>
        <authorList>
            <person name="Wiegand S."/>
            <person name="Jogler M."/>
            <person name="Boedeker C."/>
            <person name="Pinto D."/>
            <person name="Vollmers J."/>
            <person name="Rivas-Marin E."/>
            <person name="Kohn T."/>
            <person name="Peeters S.H."/>
            <person name="Heuer A."/>
            <person name="Rast P."/>
            <person name="Oberbeckmann S."/>
            <person name="Bunk B."/>
            <person name="Jeske O."/>
            <person name="Meyerdierks A."/>
            <person name="Storesund J.E."/>
            <person name="Kallscheuer N."/>
            <person name="Luecker S."/>
            <person name="Lage O.M."/>
            <person name="Pohl T."/>
            <person name="Merkel B.J."/>
            <person name="Hornburger P."/>
            <person name="Mueller R.-W."/>
            <person name="Bruemmer F."/>
            <person name="Labrenz M."/>
            <person name="Spormann A.M."/>
            <person name="Op den Camp H."/>
            <person name="Overmann J."/>
            <person name="Amann R."/>
            <person name="Jetten M.S.M."/>
            <person name="Mascher T."/>
            <person name="Medema M.H."/>
            <person name="Devos D.P."/>
            <person name="Kaster A.-K."/>
            <person name="Ovreas L."/>
            <person name="Rohde M."/>
            <person name="Galperin M.Y."/>
            <person name="Jogler C."/>
        </authorList>
    </citation>
    <scope>NUCLEOTIDE SEQUENCE [LARGE SCALE GENOMIC DNA]</scope>
    <source>
        <strain evidence="1 2">Pla175</strain>
    </source>
</reference>
<proteinExistence type="predicted"/>
<evidence type="ECO:0000313" key="1">
    <source>
        <dbReference type="EMBL" id="QDU91064.1"/>
    </source>
</evidence>